<dbReference type="InterPro" id="IPR016181">
    <property type="entry name" value="Acyl_CoA_acyltransferase"/>
</dbReference>
<dbReference type="Gene3D" id="3.40.630.30">
    <property type="match status" value="1"/>
</dbReference>
<evidence type="ECO:0000313" key="3">
    <source>
        <dbReference type="Proteomes" id="UP000466104"/>
    </source>
</evidence>
<dbReference type="PANTHER" id="PTHR43792">
    <property type="entry name" value="GNAT FAMILY, PUTATIVE (AFU_ORTHOLOGUE AFUA_3G00765)-RELATED-RELATED"/>
    <property type="match status" value="1"/>
</dbReference>
<dbReference type="Pfam" id="PF13302">
    <property type="entry name" value="Acetyltransf_3"/>
    <property type="match status" value="1"/>
</dbReference>
<name>A0A7K0J6C9_9ACTN</name>
<dbReference type="InterPro" id="IPR000182">
    <property type="entry name" value="GNAT_dom"/>
</dbReference>
<accession>A0A7K0J6C9</accession>
<gene>
    <name evidence="2" type="ORF">FYJ43_05425</name>
</gene>
<dbReference type="EMBL" id="VUMG01000002">
    <property type="protein sequence ID" value="MSS45489.1"/>
    <property type="molecule type" value="Genomic_DNA"/>
</dbReference>
<dbReference type="PANTHER" id="PTHR43792:SF1">
    <property type="entry name" value="N-ACETYLTRANSFERASE DOMAIN-CONTAINING PROTEIN"/>
    <property type="match status" value="1"/>
</dbReference>
<sequence>MRLVGTRPIQTDRLALRRWSVDDAQQMYDNWASDPEVTRFVTWPPHPNIDATRSLLTGWVHDYDRPSTFNWAVWLGDVIIGQTAVVNLETEVDLAEVGYCFGSRWWNHGYATETLKAVMAYLFDAADVNKVEARHDPANIASGKVMEKAGMVPEGLRRACIVGSTGPRDAQYHGLLRSQWRDRR</sequence>
<evidence type="ECO:0000313" key="2">
    <source>
        <dbReference type="EMBL" id="MSS45489.1"/>
    </source>
</evidence>
<keyword evidence="3" id="KW-1185">Reference proteome</keyword>
<dbReference type="SUPFAM" id="SSF55729">
    <property type="entry name" value="Acyl-CoA N-acyltransferases (Nat)"/>
    <property type="match status" value="1"/>
</dbReference>
<dbReference type="Proteomes" id="UP000466104">
    <property type="component" value="Unassembled WGS sequence"/>
</dbReference>
<dbReference type="GO" id="GO:0016747">
    <property type="term" value="F:acyltransferase activity, transferring groups other than amino-acyl groups"/>
    <property type="evidence" value="ECO:0007669"/>
    <property type="project" value="InterPro"/>
</dbReference>
<dbReference type="InterPro" id="IPR051531">
    <property type="entry name" value="N-acetyltransferase"/>
</dbReference>
<comment type="caution">
    <text evidence="2">The sequence shown here is derived from an EMBL/GenBank/DDBJ whole genome shotgun (WGS) entry which is preliminary data.</text>
</comment>
<protein>
    <submittedName>
        <fullName evidence="2">GNAT family N-acetyltransferase</fullName>
    </submittedName>
</protein>
<proteinExistence type="predicted"/>
<organism evidence="2 3">
    <name type="scientific">Cutibacterium porci</name>
    <dbReference type="NCBI Taxonomy" id="2605781"/>
    <lineage>
        <taxon>Bacteria</taxon>
        <taxon>Bacillati</taxon>
        <taxon>Actinomycetota</taxon>
        <taxon>Actinomycetes</taxon>
        <taxon>Propionibacteriales</taxon>
        <taxon>Propionibacteriaceae</taxon>
        <taxon>Cutibacterium</taxon>
    </lineage>
</organism>
<feature type="domain" description="N-acetyltransferase" evidence="1">
    <location>
        <begin position="14"/>
        <end position="178"/>
    </location>
</feature>
<dbReference type="RefSeq" id="WP_154562685.1">
    <property type="nucleotide sequence ID" value="NZ_VUMG01000002.1"/>
</dbReference>
<evidence type="ECO:0000259" key="1">
    <source>
        <dbReference type="PROSITE" id="PS51186"/>
    </source>
</evidence>
<dbReference type="AlphaFoldDB" id="A0A7K0J6C9"/>
<dbReference type="PROSITE" id="PS51186">
    <property type="entry name" value="GNAT"/>
    <property type="match status" value="1"/>
</dbReference>
<reference evidence="2 3" key="1">
    <citation type="submission" date="2019-08" db="EMBL/GenBank/DDBJ databases">
        <title>In-depth cultivation of the pig gut microbiome towards novel bacterial diversity and tailored functional studies.</title>
        <authorList>
            <person name="Wylensek D."/>
            <person name="Hitch T.C.A."/>
            <person name="Clavel T."/>
        </authorList>
    </citation>
    <scope>NUCLEOTIDE SEQUENCE [LARGE SCALE GENOMIC DNA]</scope>
    <source>
        <strain evidence="2 3">WCA-380-WT-3A</strain>
    </source>
</reference>
<keyword evidence="2" id="KW-0808">Transferase</keyword>